<evidence type="ECO:0000256" key="1">
    <source>
        <dbReference type="ARBA" id="ARBA00022801"/>
    </source>
</evidence>
<dbReference type="AlphaFoldDB" id="A0A2P4NLZ6"/>
<keyword evidence="4" id="KW-1185">Reference proteome</keyword>
<dbReference type="RefSeq" id="WP_058567825.1">
    <property type="nucleotide sequence ID" value="NZ_LOPW02000018.1"/>
</dbReference>
<comment type="similarity">
    <text evidence="2">Belongs to the glycosyl hydrolase 88 family.</text>
</comment>
<evidence type="ECO:0008006" key="5">
    <source>
        <dbReference type="Google" id="ProtNLM"/>
    </source>
</evidence>
<reference evidence="3" key="1">
    <citation type="submission" date="2017-08" db="EMBL/GenBank/DDBJ databases">
        <title>Haloferax marisrubri sp. nov., isolated from the Discovery deep brine-seawater interface in the Red Sea.</title>
        <authorList>
            <person name="Zhang G."/>
            <person name="Stingl U."/>
        </authorList>
    </citation>
    <scope>NUCLEOTIDE SEQUENCE [LARGE SCALE GENOMIC DNA]</scope>
    <source>
        <strain evidence="3">SB3</strain>
    </source>
</reference>
<keyword evidence="1" id="KW-0378">Hydrolase</keyword>
<dbReference type="InterPro" id="IPR012341">
    <property type="entry name" value="6hp_glycosidase-like_sf"/>
</dbReference>
<organism evidence="3 4">
    <name type="scientific">Haloferax marisrubri</name>
    <dbReference type="NCBI Taxonomy" id="1544719"/>
    <lineage>
        <taxon>Archaea</taxon>
        <taxon>Methanobacteriati</taxon>
        <taxon>Methanobacteriota</taxon>
        <taxon>Stenosarchaea group</taxon>
        <taxon>Halobacteria</taxon>
        <taxon>Halobacteriales</taxon>
        <taxon>Haloferacaceae</taxon>
        <taxon>Haloferax</taxon>
    </lineage>
</organism>
<evidence type="ECO:0000313" key="3">
    <source>
        <dbReference type="EMBL" id="POG54157.1"/>
    </source>
</evidence>
<dbReference type="InterPro" id="IPR010905">
    <property type="entry name" value="Glyco_hydro_88"/>
</dbReference>
<accession>A0A2P4NLZ6</accession>
<dbReference type="Gene3D" id="1.50.10.10">
    <property type="match status" value="1"/>
</dbReference>
<comment type="caution">
    <text evidence="3">The sequence shown here is derived from an EMBL/GenBank/DDBJ whole genome shotgun (WGS) entry which is preliminary data.</text>
</comment>
<dbReference type="PANTHER" id="PTHR36845:SF1">
    <property type="entry name" value="HYDROLASE, PUTATIVE (AFU_ORTHOLOGUE AFUA_7G05090)-RELATED"/>
    <property type="match status" value="1"/>
</dbReference>
<dbReference type="Proteomes" id="UP000053621">
    <property type="component" value="Unassembled WGS sequence"/>
</dbReference>
<sequence length="386" mass="42994">MGTLPSQQRLANGLDAIVHRVESTLDDVEPEFPYFADPKTGEWETTPDGDWCGGHWIGLLRLAADLTDDDAQADRLNSAADEYTDTLVGELPETTMFRGMNLLYAGFRGYDTTSQRDLFGLGLAGADAMVANYNEQARQIPLGNFQIRGPDNFRGAKTEDDPSGLYIGAVDNVYTALPVLWRAFEETGDPVFRDVAISHADRHLDWYIKDDGSTWHHAMFDESDGSLGRQYNELAASDETCWARGQGWNIAGLARAYTETGAERYLNALEATTNYYTEHAPEDLVATWDIELDAETEPRDTSAAALAAYGLCRLPDVPECENLRGTGAEILDSLLESYLVTDEDDERRGMVRHGCFNKPGEYVTDNGLVWTDYYVAYTLWSLLSDR</sequence>
<dbReference type="Pfam" id="PF07470">
    <property type="entry name" value="Glyco_hydro_88"/>
    <property type="match status" value="1"/>
</dbReference>
<dbReference type="OrthoDB" id="284192at2157"/>
<dbReference type="GO" id="GO:0000272">
    <property type="term" value="P:polysaccharide catabolic process"/>
    <property type="evidence" value="ECO:0007669"/>
    <property type="project" value="TreeGrafter"/>
</dbReference>
<dbReference type="InterPro" id="IPR008928">
    <property type="entry name" value="6-hairpin_glycosidase_sf"/>
</dbReference>
<name>A0A2P4NLZ6_9EURY</name>
<protein>
    <recommendedName>
        <fullName evidence="5">Glycosyl hydrolase family 88</fullName>
    </recommendedName>
</protein>
<gene>
    <name evidence="3" type="ORF">AUR65_015925</name>
</gene>
<proteinExistence type="inferred from homology"/>
<dbReference type="InterPro" id="IPR052369">
    <property type="entry name" value="UG_Glycosaminoglycan_Hydrolase"/>
</dbReference>
<dbReference type="EMBL" id="LOPW02000018">
    <property type="protein sequence ID" value="POG54157.1"/>
    <property type="molecule type" value="Genomic_DNA"/>
</dbReference>
<dbReference type="PANTHER" id="PTHR36845">
    <property type="entry name" value="HYDROLASE, PUTATIVE (AFU_ORTHOLOGUE AFUA_7G05090)-RELATED"/>
    <property type="match status" value="1"/>
</dbReference>
<dbReference type="SUPFAM" id="SSF48208">
    <property type="entry name" value="Six-hairpin glycosidases"/>
    <property type="match status" value="1"/>
</dbReference>
<dbReference type="GO" id="GO:0052757">
    <property type="term" value="F:chondroitin hydrolase activity"/>
    <property type="evidence" value="ECO:0007669"/>
    <property type="project" value="TreeGrafter"/>
</dbReference>
<evidence type="ECO:0000313" key="4">
    <source>
        <dbReference type="Proteomes" id="UP000053621"/>
    </source>
</evidence>
<evidence type="ECO:0000256" key="2">
    <source>
        <dbReference type="ARBA" id="ARBA00038358"/>
    </source>
</evidence>